<dbReference type="Gene3D" id="1.10.400.10">
    <property type="entry name" value="GI Alpha 1, domain 2-like"/>
    <property type="match status" value="1"/>
</dbReference>
<dbReference type="SUPFAM" id="SSF47895">
    <property type="entry name" value="Transducin (alpha subunit), insertion domain"/>
    <property type="match status" value="1"/>
</dbReference>
<keyword evidence="4" id="KW-0807">Transducer</keyword>
<accession>A0A9W8J175</accession>
<evidence type="ECO:0000313" key="7">
    <source>
        <dbReference type="EMBL" id="KAJ2926370.1"/>
    </source>
</evidence>
<dbReference type="GO" id="GO:0031683">
    <property type="term" value="F:G-protein beta/gamma-subunit complex binding"/>
    <property type="evidence" value="ECO:0007669"/>
    <property type="project" value="InterPro"/>
</dbReference>
<evidence type="ECO:0000256" key="2">
    <source>
        <dbReference type="ARBA" id="ARBA00022741"/>
    </source>
</evidence>
<dbReference type="InterPro" id="IPR027417">
    <property type="entry name" value="P-loop_NTPase"/>
</dbReference>
<keyword evidence="8" id="KW-1185">Reference proteome</keyword>
<feature type="coiled-coil region" evidence="6">
    <location>
        <begin position="321"/>
        <end position="350"/>
    </location>
</feature>
<dbReference type="SMART" id="SM00275">
    <property type="entry name" value="G_alpha"/>
    <property type="match status" value="1"/>
</dbReference>
<feature type="non-terminal residue" evidence="7">
    <location>
        <position position="427"/>
    </location>
</feature>
<dbReference type="InterPro" id="IPR011025">
    <property type="entry name" value="GproteinA_insert"/>
</dbReference>
<keyword evidence="2" id="KW-0547">Nucleotide-binding</keyword>
<dbReference type="Proteomes" id="UP001140091">
    <property type="component" value="Unassembled WGS sequence"/>
</dbReference>
<dbReference type="PANTHER" id="PTHR10218">
    <property type="entry name" value="GTP-BINDING PROTEIN ALPHA SUBUNIT"/>
    <property type="match status" value="1"/>
</dbReference>
<evidence type="ECO:0000256" key="6">
    <source>
        <dbReference type="SAM" id="Coils"/>
    </source>
</evidence>
<dbReference type="PRINTS" id="PR00318">
    <property type="entry name" value="GPROTEINA"/>
</dbReference>
<comment type="caution">
    <text evidence="7">The sequence shown here is derived from an EMBL/GenBank/DDBJ whole genome shotgun (WGS) entry which is preliminary data.</text>
</comment>
<dbReference type="Gene3D" id="3.40.50.300">
    <property type="entry name" value="P-loop containing nucleotide triphosphate hydrolases"/>
    <property type="match status" value="1"/>
</dbReference>
<dbReference type="PANTHER" id="PTHR10218:SF302">
    <property type="entry name" value="GUANINE NUCLEOTIDE-BINDING PROTEIN ALPHA-5 SUBUNIT"/>
    <property type="match status" value="1"/>
</dbReference>
<sequence length="427" mass="49528">MLDQGDDDPFAIFLTPPRNESNAERVAREIRVAEAKKRSENIDQEIVGERERLMSAEKLHARVALLGGTESGKSEMIKKIASSQKSGIENDRQRVLLRLAPLRRVEQNLQKWLSTSAEETAHLAGKKEWVKEHEDAVMMISMCREDIKTVWMDKKVQVSLREGKIQLEESAEFFLEEVDRVASRNYIPSDEDAARVRSRPVVQEYWINVGQCVDYLPEKEWCLYDISRPRISRDVWIPYFEGLRAIMFFFDLSGFNSPLSEGSKVTQLEDSVILWRTICESPLLQKASLILFLTRASEMMDLGDDDPLAIFLRPPKNESNAERVAREIREAEAKKRSEDIDQEIVEERERLMRAEEFQTREVRNDQDLEDLQIHYGREEWTAELARWRCVIQLKLVKSVIIILDALEAEGRGERPAAIEELRQLVLL</sequence>
<evidence type="ECO:0000256" key="5">
    <source>
        <dbReference type="PIRSR" id="PIRSR601019-2"/>
    </source>
</evidence>
<evidence type="ECO:0000256" key="3">
    <source>
        <dbReference type="ARBA" id="ARBA00023134"/>
    </source>
</evidence>
<feature type="binding site" evidence="5">
    <location>
        <position position="74"/>
    </location>
    <ligand>
        <name>Mg(2+)</name>
        <dbReference type="ChEBI" id="CHEBI:18420"/>
    </ligand>
</feature>
<dbReference type="GO" id="GO:0005737">
    <property type="term" value="C:cytoplasm"/>
    <property type="evidence" value="ECO:0007669"/>
    <property type="project" value="TreeGrafter"/>
</dbReference>
<dbReference type="Pfam" id="PF00503">
    <property type="entry name" value="G-alpha"/>
    <property type="match status" value="1"/>
</dbReference>
<evidence type="ECO:0000256" key="1">
    <source>
        <dbReference type="ARBA" id="ARBA00022723"/>
    </source>
</evidence>
<dbReference type="GO" id="GO:0005525">
    <property type="term" value="F:GTP binding"/>
    <property type="evidence" value="ECO:0007669"/>
    <property type="project" value="UniProtKB-KW"/>
</dbReference>
<organism evidence="7 8">
    <name type="scientific">Candolleomyces eurysporus</name>
    <dbReference type="NCBI Taxonomy" id="2828524"/>
    <lineage>
        <taxon>Eukaryota</taxon>
        <taxon>Fungi</taxon>
        <taxon>Dikarya</taxon>
        <taxon>Basidiomycota</taxon>
        <taxon>Agaricomycotina</taxon>
        <taxon>Agaricomycetes</taxon>
        <taxon>Agaricomycetidae</taxon>
        <taxon>Agaricales</taxon>
        <taxon>Agaricineae</taxon>
        <taxon>Psathyrellaceae</taxon>
        <taxon>Candolleomyces</taxon>
    </lineage>
</organism>
<evidence type="ECO:0000313" key="8">
    <source>
        <dbReference type="Proteomes" id="UP001140091"/>
    </source>
</evidence>
<keyword evidence="6" id="KW-0175">Coiled coil</keyword>
<dbReference type="PROSITE" id="PS51882">
    <property type="entry name" value="G_ALPHA"/>
    <property type="match status" value="1"/>
</dbReference>
<gene>
    <name evidence="7" type="ORF">H1R20_g10731</name>
</gene>
<keyword evidence="5" id="KW-0460">Magnesium</keyword>
<dbReference type="AlphaFoldDB" id="A0A9W8J175"/>
<dbReference type="InterPro" id="IPR001019">
    <property type="entry name" value="Gprotein_alpha_su"/>
</dbReference>
<name>A0A9W8J175_9AGAR</name>
<keyword evidence="3" id="KW-0342">GTP-binding</keyword>
<reference evidence="7" key="1">
    <citation type="submission" date="2022-06" db="EMBL/GenBank/DDBJ databases">
        <title>Genome Sequence of Candolleomyces eurysporus.</title>
        <authorList>
            <person name="Buettner E."/>
        </authorList>
    </citation>
    <scope>NUCLEOTIDE SEQUENCE</scope>
    <source>
        <strain evidence="7">VTCC 930004</strain>
    </source>
</reference>
<keyword evidence="1 5" id="KW-0479">Metal-binding</keyword>
<proteinExistence type="predicted"/>
<evidence type="ECO:0000256" key="4">
    <source>
        <dbReference type="ARBA" id="ARBA00023224"/>
    </source>
</evidence>
<dbReference type="OrthoDB" id="5817230at2759"/>
<dbReference type="GO" id="GO:0001664">
    <property type="term" value="F:G protein-coupled receptor binding"/>
    <property type="evidence" value="ECO:0007669"/>
    <property type="project" value="TreeGrafter"/>
</dbReference>
<evidence type="ECO:0008006" key="9">
    <source>
        <dbReference type="Google" id="ProtNLM"/>
    </source>
</evidence>
<dbReference type="EMBL" id="JANBPK010001064">
    <property type="protein sequence ID" value="KAJ2926370.1"/>
    <property type="molecule type" value="Genomic_DNA"/>
</dbReference>
<dbReference type="SUPFAM" id="SSF52540">
    <property type="entry name" value="P-loop containing nucleoside triphosphate hydrolases"/>
    <property type="match status" value="1"/>
</dbReference>
<dbReference type="GO" id="GO:0007188">
    <property type="term" value="P:adenylate cyclase-modulating G protein-coupled receptor signaling pathway"/>
    <property type="evidence" value="ECO:0007669"/>
    <property type="project" value="TreeGrafter"/>
</dbReference>
<protein>
    <recommendedName>
        <fullName evidence="9">G-alpha-domain-containing protein</fullName>
    </recommendedName>
</protein>
<dbReference type="GO" id="GO:0003924">
    <property type="term" value="F:GTPase activity"/>
    <property type="evidence" value="ECO:0007669"/>
    <property type="project" value="InterPro"/>
</dbReference>
<dbReference type="GO" id="GO:0005834">
    <property type="term" value="C:heterotrimeric G-protein complex"/>
    <property type="evidence" value="ECO:0007669"/>
    <property type="project" value="TreeGrafter"/>
</dbReference>
<dbReference type="GO" id="GO:0046872">
    <property type="term" value="F:metal ion binding"/>
    <property type="evidence" value="ECO:0007669"/>
    <property type="project" value="UniProtKB-KW"/>
</dbReference>